<organism evidence="3 4">
    <name type="scientific">Ravibacter arvi</name>
    <dbReference type="NCBI Taxonomy" id="2051041"/>
    <lineage>
        <taxon>Bacteria</taxon>
        <taxon>Pseudomonadati</taxon>
        <taxon>Bacteroidota</taxon>
        <taxon>Cytophagia</taxon>
        <taxon>Cytophagales</taxon>
        <taxon>Spirosomataceae</taxon>
        <taxon>Ravibacter</taxon>
    </lineage>
</organism>
<feature type="signal peptide" evidence="1">
    <location>
        <begin position="1"/>
        <end position="21"/>
    </location>
</feature>
<dbReference type="InterPro" id="IPR011330">
    <property type="entry name" value="Glyco_hydro/deAcase_b/a-brl"/>
</dbReference>
<evidence type="ECO:0000259" key="2">
    <source>
        <dbReference type="Pfam" id="PF01522"/>
    </source>
</evidence>
<dbReference type="Pfam" id="PF01522">
    <property type="entry name" value="Polysacc_deac_1"/>
    <property type="match status" value="1"/>
</dbReference>
<evidence type="ECO:0000313" key="3">
    <source>
        <dbReference type="EMBL" id="GAA4447498.1"/>
    </source>
</evidence>
<dbReference type="RefSeq" id="WP_345032946.1">
    <property type="nucleotide sequence ID" value="NZ_BAABEY010000036.1"/>
</dbReference>
<feature type="chain" id="PRO_5045552933" description="NodB homology domain-containing protein" evidence="1">
    <location>
        <begin position="22"/>
        <end position="263"/>
    </location>
</feature>
<dbReference type="EMBL" id="BAABEY010000036">
    <property type="protein sequence ID" value="GAA4447498.1"/>
    <property type="molecule type" value="Genomic_DNA"/>
</dbReference>
<dbReference type="Proteomes" id="UP001501508">
    <property type="component" value="Unassembled WGS sequence"/>
</dbReference>
<accession>A0ABP8MEE3</accession>
<evidence type="ECO:0000256" key="1">
    <source>
        <dbReference type="SAM" id="SignalP"/>
    </source>
</evidence>
<dbReference type="SUPFAM" id="SSF88713">
    <property type="entry name" value="Glycoside hydrolase/deacetylase"/>
    <property type="match status" value="1"/>
</dbReference>
<gene>
    <name evidence="3" type="ORF">GCM10023091_42480</name>
</gene>
<protein>
    <recommendedName>
        <fullName evidence="2">NodB homology domain-containing protein</fullName>
    </recommendedName>
</protein>
<sequence length="263" mass="29956">MSRSRYWLWILLAVLCCGACRQSSVQTEKAGIAISFDDRFIADWHNLRPLLNEYQARVTFYITGDTLSDIELSMLRDLASDGHEIGFHGTVHGNARELVADHGPDGYLGIEIRPGLDFLRKKGFNPTTYAHPGGTRSGRSDSVLFANGFVTLREVSKAERYLGGIRLYHIPPAWMPHIYYDFDHRSTLFALQIDRETELSEDEMSSALEKAKTEGKVLMLFGHQPLPENPAPEQYGFRVDFLRYILQEAHARGLHFYTMSELQ</sequence>
<reference evidence="4" key="1">
    <citation type="journal article" date="2019" name="Int. J. Syst. Evol. Microbiol.">
        <title>The Global Catalogue of Microorganisms (GCM) 10K type strain sequencing project: providing services to taxonomists for standard genome sequencing and annotation.</title>
        <authorList>
            <consortium name="The Broad Institute Genomics Platform"/>
            <consortium name="The Broad Institute Genome Sequencing Center for Infectious Disease"/>
            <person name="Wu L."/>
            <person name="Ma J."/>
        </authorList>
    </citation>
    <scope>NUCLEOTIDE SEQUENCE [LARGE SCALE GENOMIC DNA]</scope>
    <source>
        <strain evidence="4">JCM 31920</strain>
    </source>
</reference>
<dbReference type="Gene3D" id="3.20.20.370">
    <property type="entry name" value="Glycoside hydrolase/deacetylase"/>
    <property type="match status" value="1"/>
</dbReference>
<feature type="domain" description="NodB homology" evidence="2">
    <location>
        <begin position="26"/>
        <end position="97"/>
    </location>
</feature>
<comment type="caution">
    <text evidence="3">The sequence shown here is derived from an EMBL/GenBank/DDBJ whole genome shotgun (WGS) entry which is preliminary data.</text>
</comment>
<evidence type="ECO:0000313" key="4">
    <source>
        <dbReference type="Proteomes" id="UP001501508"/>
    </source>
</evidence>
<keyword evidence="1" id="KW-0732">Signal</keyword>
<proteinExistence type="predicted"/>
<dbReference type="InterPro" id="IPR002509">
    <property type="entry name" value="NODB_dom"/>
</dbReference>
<keyword evidence="4" id="KW-1185">Reference proteome</keyword>
<name>A0ABP8MEE3_9BACT</name>